<dbReference type="Pfam" id="PF07647">
    <property type="entry name" value="SAM_2"/>
    <property type="match status" value="1"/>
</dbReference>
<dbReference type="Proteomes" id="UP001162131">
    <property type="component" value="Unassembled WGS sequence"/>
</dbReference>
<keyword evidence="4" id="KW-1185">Reference proteome</keyword>
<name>A0AAU9IXP0_9CILI</name>
<feature type="compositionally biased region" description="Basic and acidic residues" evidence="1">
    <location>
        <begin position="389"/>
        <end position="405"/>
    </location>
</feature>
<feature type="domain" description="SAM" evidence="2">
    <location>
        <begin position="113"/>
        <end position="179"/>
    </location>
</feature>
<feature type="compositionally biased region" description="Basic and acidic residues" evidence="1">
    <location>
        <begin position="38"/>
        <end position="56"/>
    </location>
</feature>
<dbReference type="InterPro" id="IPR001660">
    <property type="entry name" value="SAM"/>
</dbReference>
<dbReference type="EMBL" id="CAJZBQ010000023">
    <property type="protein sequence ID" value="CAG9319643.1"/>
    <property type="molecule type" value="Genomic_DNA"/>
</dbReference>
<evidence type="ECO:0000259" key="2">
    <source>
        <dbReference type="SMART" id="SM00454"/>
    </source>
</evidence>
<feature type="region of interest" description="Disordered" evidence="1">
    <location>
        <begin position="175"/>
        <end position="224"/>
    </location>
</feature>
<comment type="caution">
    <text evidence="3">The sequence shown here is derived from an EMBL/GenBank/DDBJ whole genome shotgun (WGS) entry which is preliminary data.</text>
</comment>
<gene>
    <name evidence="3" type="ORF">BSTOLATCC_MIC24194</name>
</gene>
<evidence type="ECO:0000256" key="1">
    <source>
        <dbReference type="SAM" id="MobiDB-lite"/>
    </source>
</evidence>
<sequence length="439" mass="49120">MKYSKAGILKKKVSPGSDVLEEEAKLMEAKLAQLRDFMKNEKVKREQAPKQKDGSRWRSGTQNKPNANYADLVLSYKPKPPSNQSAKRPQKTEEFIPTSALIGEPTSVKSEETLPSEADPIMDFLASCGMEKYYNLLIENGIDELEILLELTEEHLNNLNIPLGHRLKILKKIRENKSPSSQSERIPETPQKPQLVPLPINPSSFGETRDAGIGDSSSEGRLIDGDFNEAESNAMFREALENFRRGGSMTKHDPNQRDESKELKKVRFVDPVTADMLPKGGSKLFYSGTWEPDQAALPDKSDEGSGSNKPLFNEKKSCWNCYKIFSKGDGTTNDGKEFCSQECSDKHVASKSITCKCGSLFLKTDGIFNRGIWYCKEKCAEEDENTQEQEEKPYKETNEANHAFEEENSIASSGEGEDFIAIDPTTGDPIERRNVIING</sequence>
<feature type="compositionally biased region" description="Basic and acidic residues" evidence="1">
    <location>
        <begin position="429"/>
        <end position="439"/>
    </location>
</feature>
<proteinExistence type="predicted"/>
<organism evidence="3 4">
    <name type="scientific">Blepharisma stoltei</name>
    <dbReference type="NCBI Taxonomy" id="1481888"/>
    <lineage>
        <taxon>Eukaryota</taxon>
        <taxon>Sar</taxon>
        <taxon>Alveolata</taxon>
        <taxon>Ciliophora</taxon>
        <taxon>Postciliodesmatophora</taxon>
        <taxon>Heterotrichea</taxon>
        <taxon>Heterotrichida</taxon>
        <taxon>Blepharismidae</taxon>
        <taxon>Blepharisma</taxon>
    </lineage>
</organism>
<feature type="region of interest" description="Disordered" evidence="1">
    <location>
        <begin position="38"/>
        <end position="69"/>
    </location>
</feature>
<dbReference type="Gene3D" id="1.10.150.50">
    <property type="entry name" value="Transcription Factor, Ets-1"/>
    <property type="match status" value="1"/>
</dbReference>
<accession>A0AAU9IXP0</accession>
<dbReference type="AlphaFoldDB" id="A0AAU9IXP0"/>
<feature type="region of interest" description="Disordered" evidence="1">
    <location>
        <begin position="385"/>
        <end position="439"/>
    </location>
</feature>
<protein>
    <recommendedName>
        <fullName evidence="2">SAM domain-containing protein</fullName>
    </recommendedName>
</protein>
<dbReference type="SUPFAM" id="SSF47769">
    <property type="entry name" value="SAM/Pointed domain"/>
    <property type="match status" value="1"/>
</dbReference>
<evidence type="ECO:0000313" key="4">
    <source>
        <dbReference type="Proteomes" id="UP001162131"/>
    </source>
</evidence>
<dbReference type="SMART" id="SM00454">
    <property type="entry name" value="SAM"/>
    <property type="match status" value="1"/>
</dbReference>
<reference evidence="3" key="1">
    <citation type="submission" date="2021-09" db="EMBL/GenBank/DDBJ databases">
        <authorList>
            <consortium name="AG Swart"/>
            <person name="Singh M."/>
            <person name="Singh A."/>
            <person name="Seah K."/>
            <person name="Emmerich C."/>
        </authorList>
    </citation>
    <scope>NUCLEOTIDE SEQUENCE</scope>
    <source>
        <strain evidence="3">ATCC30299</strain>
    </source>
</reference>
<dbReference type="InterPro" id="IPR013761">
    <property type="entry name" value="SAM/pointed_sf"/>
</dbReference>
<evidence type="ECO:0000313" key="3">
    <source>
        <dbReference type="EMBL" id="CAG9319643.1"/>
    </source>
</evidence>